<dbReference type="GO" id="GO:0006513">
    <property type="term" value="P:protein monoubiquitination"/>
    <property type="evidence" value="ECO:0007669"/>
    <property type="project" value="TreeGrafter"/>
</dbReference>
<accession>A0A2P5HK76</accession>
<name>A0A2P5HK76_DIAHE</name>
<dbReference type="OrthoDB" id="66510at2759"/>
<dbReference type="AlphaFoldDB" id="A0A2P5HK76"/>
<dbReference type="GO" id="GO:0043161">
    <property type="term" value="P:proteasome-mediated ubiquitin-dependent protein catabolic process"/>
    <property type="evidence" value="ECO:0007669"/>
    <property type="project" value="TreeGrafter"/>
</dbReference>
<dbReference type="Proteomes" id="UP000094444">
    <property type="component" value="Unassembled WGS sequence"/>
</dbReference>
<reference evidence="1" key="1">
    <citation type="submission" date="2017-09" db="EMBL/GenBank/DDBJ databases">
        <title>Polyketide synthases of a Diaporthe helianthi virulent isolate.</title>
        <authorList>
            <person name="Baroncelli R."/>
        </authorList>
    </citation>
    <scope>NUCLEOTIDE SEQUENCE [LARGE SCALE GENOMIC DNA]</scope>
    <source>
        <strain evidence="1">7/96</strain>
    </source>
</reference>
<dbReference type="PANTHER" id="PTHR31531">
    <property type="entry name" value="E3 UBIQUITIN-PROTEIN LIGASE E3D FAMILY MEMBER"/>
    <property type="match status" value="1"/>
</dbReference>
<evidence type="ECO:0008006" key="3">
    <source>
        <dbReference type="Google" id="ProtNLM"/>
    </source>
</evidence>
<evidence type="ECO:0000313" key="2">
    <source>
        <dbReference type="Proteomes" id="UP000094444"/>
    </source>
</evidence>
<dbReference type="InParanoid" id="A0A2P5HK76"/>
<dbReference type="GO" id="GO:0005829">
    <property type="term" value="C:cytosol"/>
    <property type="evidence" value="ECO:0007669"/>
    <property type="project" value="TreeGrafter"/>
</dbReference>
<dbReference type="Pfam" id="PF09814">
    <property type="entry name" value="HECT_2"/>
    <property type="match status" value="1"/>
</dbReference>
<dbReference type="EMBL" id="MAVT02001542">
    <property type="protein sequence ID" value="POS70658.1"/>
    <property type="molecule type" value="Genomic_DNA"/>
</dbReference>
<dbReference type="GO" id="GO:0005634">
    <property type="term" value="C:nucleus"/>
    <property type="evidence" value="ECO:0007669"/>
    <property type="project" value="TreeGrafter"/>
</dbReference>
<protein>
    <recommendedName>
        <fullName evidence="3">Ubiquitin-conjugating enzyme E2C-binding protein</fullName>
    </recommendedName>
</protein>
<organism evidence="1 2">
    <name type="scientific">Diaporthe helianthi</name>
    <dbReference type="NCBI Taxonomy" id="158607"/>
    <lineage>
        <taxon>Eukaryota</taxon>
        <taxon>Fungi</taxon>
        <taxon>Dikarya</taxon>
        <taxon>Ascomycota</taxon>
        <taxon>Pezizomycotina</taxon>
        <taxon>Sordariomycetes</taxon>
        <taxon>Sordariomycetidae</taxon>
        <taxon>Diaporthales</taxon>
        <taxon>Diaporthaceae</taxon>
        <taxon>Diaporthe</taxon>
    </lineage>
</organism>
<sequence>MAANSQPPSSAPGIPLALKPNIYAEFLPRLGRISVVIHLPTPSTHKTKALLAGDGLHLIVDHDGASTSLRLPAKARISAEHVPGQVKPGLEKMSWRLFPTSEEAQAALNIETGAVPWSAADLKPGLRVACRECDEHIILPNTIEAFKGLPSENWAEMMEFWHCHKPADVHVDGSAGAAGAQNKASENQLASRGYGANSTISAQNGVGFVDLLTVLFSQSDCNCLLVSISNLPGPVPSTRSQLPTCLPHQIRALKKASASLVVRRPIHLPEIEPLALLALSELPKEHANPRVYAAIPPYDGEHESTVSRDFSGFRALDVLCHNCKTQLGCLDSRKNGLSLFKWKLDLVEQQGIEKGPYSSAPPSLSQCLAAALIATQARSGSAKVVLQGAEEAVTVWILNPHVTFSCSAKQGVHAMKLLFQPRTMDEEEMLLPDQVVREIRTILERGNGYLPLDEKERHFHPTEGSWTVSLLER</sequence>
<dbReference type="GO" id="GO:0000209">
    <property type="term" value="P:protein polyubiquitination"/>
    <property type="evidence" value="ECO:0007669"/>
    <property type="project" value="TreeGrafter"/>
</dbReference>
<proteinExistence type="predicted"/>
<dbReference type="GO" id="GO:0031624">
    <property type="term" value="F:ubiquitin conjugating enzyme binding"/>
    <property type="evidence" value="ECO:0007669"/>
    <property type="project" value="TreeGrafter"/>
</dbReference>
<dbReference type="InterPro" id="IPR019193">
    <property type="entry name" value="UBQ-conj_enz_E2-bd_prot"/>
</dbReference>
<dbReference type="GO" id="GO:0000151">
    <property type="term" value="C:ubiquitin ligase complex"/>
    <property type="evidence" value="ECO:0007669"/>
    <property type="project" value="TreeGrafter"/>
</dbReference>
<dbReference type="GO" id="GO:0051865">
    <property type="term" value="P:protein autoubiquitination"/>
    <property type="evidence" value="ECO:0007669"/>
    <property type="project" value="TreeGrafter"/>
</dbReference>
<dbReference type="GO" id="GO:0061630">
    <property type="term" value="F:ubiquitin protein ligase activity"/>
    <property type="evidence" value="ECO:0007669"/>
    <property type="project" value="TreeGrafter"/>
</dbReference>
<keyword evidence="2" id="KW-1185">Reference proteome</keyword>
<comment type="caution">
    <text evidence="1">The sequence shown here is derived from an EMBL/GenBank/DDBJ whole genome shotgun (WGS) entry which is preliminary data.</text>
</comment>
<evidence type="ECO:0000313" key="1">
    <source>
        <dbReference type="EMBL" id="POS70658.1"/>
    </source>
</evidence>
<gene>
    <name evidence="1" type="ORF">DHEL01_v210947</name>
</gene>
<dbReference type="PANTHER" id="PTHR31531:SF2">
    <property type="entry name" value="E3 UBIQUITIN-PROTEIN LIGASE E3D"/>
    <property type="match status" value="1"/>
</dbReference>
<dbReference type="GO" id="GO:0030332">
    <property type="term" value="F:cyclin binding"/>
    <property type="evidence" value="ECO:0007669"/>
    <property type="project" value="TreeGrafter"/>
</dbReference>
<dbReference type="STRING" id="158607.A0A2P5HK76"/>